<reference evidence="3 4" key="1">
    <citation type="submission" date="2017-01" db="EMBL/GenBank/DDBJ databases">
        <authorList>
            <person name="Mah S.A."/>
            <person name="Swanson W.J."/>
            <person name="Moy G.W."/>
            <person name="Vacquier V.D."/>
        </authorList>
    </citation>
    <scope>NUCLEOTIDE SEQUENCE [LARGE SCALE GENOMIC DNA]</scope>
    <source>
        <strain evidence="3 4">DSM 16927</strain>
    </source>
</reference>
<dbReference type="Proteomes" id="UP000279541">
    <property type="component" value="Chromosome"/>
</dbReference>
<evidence type="ECO:0000313" key="5">
    <source>
        <dbReference type="Proteomes" id="UP000279541"/>
    </source>
</evidence>
<keyword evidence="1" id="KW-1133">Transmembrane helix</keyword>
<feature type="transmembrane region" description="Helical" evidence="1">
    <location>
        <begin position="35"/>
        <end position="51"/>
    </location>
</feature>
<dbReference type="KEGG" id="cjt:EG359_00970"/>
<dbReference type="EMBL" id="FTNZ01000006">
    <property type="protein sequence ID" value="SIS39957.1"/>
    <property type="molecule type" value="Genomic_DNA"/>
</dbReference>
<keyword evidence="5" id="KW-1185">Reference proteome</keyword>
<name>A0A1N7ISE4_9FLAO</name>
<dbReference type="STRING" id="112234.SAMN05421768_106335"/>
<gene>
    <name evidence="2" type="ORF">EG359_00970</name>
    <name evidence="3" type="ORF">SAMN05421768_106335</name>
</gene>
<evidence type="ECO:0008006" key="6">
    <source>
        <dbReference type="Google" id="ProtNLM"/>
    </source>
</evidence>
<evidence type="ECO:0000313" key="2">
    <source>
        <dbReference type="EMBL" id="AZA98258.1"/>
    </source>
</evidence>
<proteinExistence type="predicted"/>
<evidence type="ECO:0000313" key="4">
    <source>
        <dbReference type="Proteomes" id="UP000186106"/>
    </source>
</evidence>
<dbReference type="RefSeq" id="WP_076355895.1">
    <property type="nucleotide sequence ID" value="NZ_CP033926.1"/>
</dbReference>
<keyword evidence="1" id="KW-0472">Membrane</keyword>
<dbReference type="AlphaFoldDB" id="A0A1N7ISE4"/>
<organism evidence="3 4">
    <name type="scientific">Chryseobacterium joostei</name>
    <dbReference type="NCBI Taxonomy" id="112234"/>
    <lineage>
        <taxon>Bacteria</taxon>
        <taxon>Pseudomonadati</taxon>
        <taxon>Bacteroidota</taxon>
        <taxon>Flavobacteriia</taxon>
        <taxon>Flavobacteriales</taxon>
        <taxon>Weeksellaceae</taxon>
        <taxon>Chryseobacterium group</taxon>
        <taxon>Chryseobacterium</taxon>
    </lineage>
</organism>
<keyword evidence="1" id="KW-0812">Transmembrane</keyword>
<accession>A0A1N7ISE4</accession>
<evidence type="ECO:0000256" key="1">
    <source>
        <dbReference type="SAM" id="Phobius"/>
    </source>
</evidence>
<dbReference type="EMBL" id="CP033926">
    <property type="protein sequence ID" value="AZA98258.1"/>
    <property type="molecule type" value="Genomic_DNA"/>
</dbReference>
<evidence type="ECO:0000313" key="3">
    <source>
        <dbReference type="EMBL" id="SIS39957.1"/>
    </source>
</evidence>
<protein>
    <recommendedName>
        <fullName evidence="6">Preprotein translocase subunit SecE</fullName>
    </recommendedName>
</protein>
<dbReference type="Proteomes" id="UP000186106">
    <property type="component" value="Unassembled WGS sequence"/>
</dbReference>
<sequence length="75" mass="8769">MKYLAKNIRDRYEVVESVSLLVFNPFVHYKKGLKWYVITMLILGALVLIYFNQIGDAIKIIVSDILFGWVRVVSF</sequence>
<reference evidence="2 5" key="2">
    <citation type="submission" date="2018-11" db="EMBL/GenBank/DDBJ databases">
        <title>Proposal to divide the Flavobacteriaceae and reorganize its genera based on Amino Acid Identity values calculated from whole genome sequences.</title>
        <authorList>
            <person name="Nicholson A.C."/>
            <person name="Gulvik C.A."/>
            <person name="Whitney A.M."/>
            <person name="Humrighouse B.W."/>
            <person name="Bell M."/>
            <person name="Holmes B."/>
            <person name="Steigerwalt A.G."/>
            <person name="Villarma A."/>
            <person name="Sheth M."/>
            <person name="Batra D."/>
            <person name="Pryor J."/>
            <person name="Bernardet J.-F."/>
            <person name="Hugo C."/>
            <person name="Kampfer P."/>
            <person name="Newman J."/>
            <person name="McQuiston J.R."/>
        </authorList>
    </citation>
    <scope>NUCLEOTIDE SEQUENCE [LARGE SCALE GENOMIC DNA]</scope>
    <source>
        <strain evidence="2 5">DSM 16927</strain>
    </source>
</reference>